<proteinExistence type="inferred from homology"/>
<evidence type="ECO:0000256" key="8">
    <source>
        <dbReference type="SAM" id="SignalP"/>
    </source>
</evidence>
<evidence type="ECO:0000256" key="6">
    <source>
        <dbReference type="ARBA" id="ARBA00023026"/>
    </source>
</evidence>
<evidence type="ECO:0000259" key="9">
    <source>
        <dbReference type="Pfam" id="PF22748"/>
    </source>
</evidence>
<evidence type="ECO:0000256" key="2">
    <source>
        <dbReference type="ARBA" id="ARBA00004613"/>
    </source>
</evidence>
<dbReference type="GO" id="GO:0005576">
    <property type="term" value="C:extracellular region"/>
    <property type="evidence" value="ECO:0007669"/>
    <property type="project" value="UniProtKB-SubCell"/>
</dbReference>
<dbReference type="Pfam" id="PF22748">
    <property type="entry name" value="PexRD54_WY"/>
    <property type="match status" value="2"/>
</dbReference>
<protein>
    <recommendedName>
        <fullName evidence="9">RxLR effector PexRD54 WY domain-containing protein</fullName>
    </recommendedName>
</protein>
<dbReference type="InterPro" id="IPR054463">
    <property type="entry name" value="PexRD54_WY"/>
</dbReference>
<dbReference type="GO" id="GO:0043657">
    <property type="term" value="C:host cell"/>
    <property type="evidence" value="ECO:0007669"/>
    <property type="project" value="UniProtKB-SubCell"/>
</dbReference>
<sequence length="465" mass="52713">MRCHLFVLLATTLLAIAECGSKPTDHQINPYNNQTKPHRNEERGVSTSPVEALKSSLKADDWLKAGNSADDVFKLLALDNVADNLLASPKLSEWINYMKAFNQKNPTKKTSVVATLTTHYGDDGLAKIIEAAKQVPSTATMAKRLQGEQIQRWLAQEKSTDKVFSLLKLDKAGDDVFSQPQIQTWVKYVEGFYKTDTHKEVVLFSTLASRYSDDVLVQLLIKAKNVPSTESLATRVQAVQTKLWLTTKKEPGEVFNLLRLDEEGYFILRSPLLTAWIQYTDEFRKLYYGTKLTAMATLTKFYDDEVLTKMILAAMNSRSTTKMAKRLEVEQFRNWYIHGYSPKDVFKALNLYHSGLRAFENPLYTVWTKYATYLGAAEPGYKVGLLTNLLSVYGEGNLLKVLRAANQEPSTKKIATEIQDELLKVWVKAQRDPMAIYSLLRVDKVGPSDPNRLLYIEYVKAYAMS</sequence>
<dbReference type="AlphaFoldDB" id="A0ABD3FC18"/>
<evidence type="ECO:0000313" key="10">
    <source>
        <dbReference type="EMBL" id="KAL3663839.1"/>
    </source>
</evidence>
<comment type="caution">
    <text evidence="10">The sequence shown here is derived from an EMBL/GenBank/DDBJ whole genome shotgun (WGS) entry which is preliminary data.</text>
</comment>
<evidence type="ECO:0000256" key="7">
    <source>
        <dbReference type="SAM" id="MobiDB-lite"/>
    </source>
</evidence>
<feature type="domain" description="RxLR effector PexRD54 WY" evidence="9">
    <location>
        <begin position="239"/>
        <end position="279"/>
    </location>
</feature>
<feature type="compositionally biased region" description="Polar residues" evidence="7">
    <location>
        <begin position="26"/>
        <end position="35"/>
    </location>
</feature>
<evidence type="ECO:0000256" key="1">
    <source>
        <dbReference type="ARBA" id="ARBA00004340"/>
    </source>
</evidence>
<comment type="subcellular location">
    <subcellularLocation>
        <location evidence="1">Host cell</location>
    </subcellularLocation>
    <subcellularLocation>
        <location evidence="2">Secreted</location>
    </subcellularLocation>
</comment>
<keyword evidence="6" id="KW-0843">Virulence</keyword>
<comment type="similarity">
    <text evidence="3">Belongs to the RxLR effector family.</text>
</comment>
<feature type="region of interest" description="Disordered" evidence="7">
    <location>
        <begin position="25"/>
        <end position="48"/>
    </location>
</feature>
<reference evidence="10 11" key="1">
    <citation type="submission" date="2024-09" db="EMBL/GenBank/DDBJ databases">
        <title>Genome sequencing and assembly of Phytophthora oleae, isolate VK10A, causative agent of rot of olive drupes.</title>
        <authorList>
            <person name="Conti Taguali S."/>
            <person name="Riolo M."/>
            <person name="La Spada F."/>
            <person name="Cacciola S.O."/>
            <person name="Dionisio G."/>
        </authorList>
    </citation>
    <scope>NUCLEOTIDE SEQUENCE [LARGE SCALE GENOMIC DNA]</scope>
    <source>
        <strain evidence="10 11">VK10A</strain>
    </source>
</reference>
<feature type="domain" description="RxLR effector PexRD54 WY" evidence="9">
    <location>
        <begin position="148"/>
        <end position="189"/>
    </location>
</feature>
<evidence type="ECO:0000256" key="4">
    <source>
        <dbReference type="ARBA" id="ARBA00022525"/>
    </source>
</evidence>
<keyword evidence="11" id="KW-1185">Reference proteome</keyword>
<name>A0ABD3FC18_9STRA</name>
<dbReference type="EMBL" id="JBIMZQ010000026">
    <property type="protein sequence ID" value="KAL3663839.1"/>
    <property type="molecule type" value="Genomic_DNA"/>
</dbReference>
<keyword evidence="4" id="KW-0964">Secreted</keyword>
<feature type="chain" id="PRO_5044763327" description="RxLR effector PexRD54 WY domain-containing protein" evidence="8">
    <location>
        <begin position="20"/>
        <end position="465"/>
    </location>
</feature>
<feature type="signal peptide" evidence="8">
    <location>
        <begin position="1"/>
        <end position="19"/>
    </location>
</feature>
<keyword evidence="5 8" id="KW-0732">Signal</keyword>
<evidence type="ECO:0000313" key="11">
    <source>
        <dbReference type="Proteomes" id="UP001632037"/>
    </source>
</evidence>
<dbReference type="Proteomes" id="UP001632037">
    <property type="component" value="Unassembled WGS sequence"/>
</dbReference>
<organism evidence="10 11">
    <name type="scientific">Phytophthora oleae</name>
    <dbReference type="NCBI Taxonomy" id="2107226"/>
    <lineage>
        <taxon>Eukaryota</taxon>
        <taxon>Sar</taxon>
        <taxon>Stramenopiles</taxon>
        <taxon>Oomycota</taxon>
        <taxon>Peronosporomycetes</taxon>
        <taxon>Peronosporales</taxon>
        <taxon>Peronosporaceae</taxon>
        <taxon>Phytophthora</taxon>
    </lineage>
</organism>
<evidence type="ECO:0000256" key="3">
    <source>
        <dbReference type="ARBA" id="ARBA00010400"/>
    </source>
</evidence>
<gene>
    <name evidence="10" type="ORF">V7S43_011252</name>
</gene>
<evidence type="ECO:0000256" key="5">
    <source>
        <dbReference type="ARBA" id="ARBA00022729"/>
    </source>
</evidence>
<accession>A0ABD3FC18</accession>